<proteinExistence type="predicted"/>
<gene>
    <name evidence="2" type="ORF">NXT3_CH01231</name>
</gene>
<dbReference type="AlphaFoldDB" id="A0A2L0H2W8"/>
<evidence type="ECO:0000313" key="3">
    <source>
        <dbReference type="Proteomes" id="UP000239340"/>
    </source>
</evidence>
<sequence length="85" mass="9418">MAARGSPRRARRHSQSRAEKRMMRRICQGRGAPAARPIGTVHRNVAATMRPSAGTTPEKVTNRDCPRLSRIAKQKKDPPAHESPP</sequence>
<dbReference type="EMBL" id="CP024307">
    <property type="protein sequence ID" value="AUX75825.1"/>
    <property type="molecule type" value="Genomic_DNA"/>
</dbReference>
<organism evidence="2 3">
    <name type="scientific">Rhizobium fredii</name>
    <name type="common">Sinorhizobium fredii</name>
    <dbReference type="NCBI Taxonomy" id="380"/>
    <lineage>
        <taxon>Bacteria</taxon>
        <taxon>Pseudomonadati</taxon>
        <taxon>Pseudomonadota</taxon>
        <taxon>Alphaproteobacteria</taxon>
        <taxon>Hyphomicrobiales</taxon>
        <taxon>Rhizobiaceae</taxon>
        <taxon>Sinorhizobium/Ensifer group</taxon>
        <taxon>Sinorhizobium</taxon>
    </lineage>
</organism>
<name>A0A2L0H2W8_RHIFR</name>
<reference evidence="2 3" key="1">
    <citation type="submission" date="2017-10" db="EMBL/GenBank/DDBJ databases">
        <title>Analysis of the genome sequences of Rhizobium populations associated to common bean (phaseolus vulgaris).</title>
        <authorList>
            <person name="Bustos P."/>
            <person name="Santamaria R.I."/>
            <person name="Miranda-Sanchez F."/>
            <person name="Perez-Carrascal O."/>
            <person name="Juarez S."/>
            <person name="Lozano L."/>
            <person name="Martinez-Flores I."/>
            <person name="Vinuesa P."/>
            <person name="Martinez-Romero E."/>
            <person name="Cevallos M.A."/>
            <person name="Romero D."/>
            <person name="Davila G."/>
            <person name="Gonzalez V."/>
        </authorList>
    </citation>
    <scope>NUCLEOTIDE SEQUENCE [LARGE SCALE GENOMIC DNA]</scope>
    <source>
        <strain evidence="2 3">NXT3</strain>
    </source>
</reference>
<accession>A0A2L0H2W8</accession>
<evidence type="ECO:0000313" key="2">
    <source>
        <dbReference type="EMBL" id="AUX75825.1"/>
    </source>
</evidence>
<protein>
    <submittedName>
        <fullName evidence="2">Uncharacterized protein</fullName>
    </submittedName>
</protein>
<evidence type="ECO:0000256" key="1">
    <source>
        <dbReference type="SAM" id="MobiDB-lite"/>
    </source>
</evidence>
<dbReference type="Proteomes" id="UP000239340">
    <property type="component" value="Chromosome"/>
</dbReference>
<feature type="compositionally biased region" description="Basic residues" evidence="1">
    <location>
        <begin position="1"/>
        <end position="15"/>
    </location>
</feature>
<feature type="compositionally biased region" description="Basic and acidic residues" evidence="1">
    <location>
        <begin position="74"/>
        <end position="85"/>
    </location>
</feature>
<feature type="region of interest" description="Disordered" evidence="1">
    <location>
        <begin position="1"/>
        <end position="85"/>
    </location>
</feature>